<dbReference type="EMBL" id="ATAE01000041">
    <property type="protein sequence ID" value="ERN52081.1"/>
    <property type="molecule type" value="Genomic_DNA"/>
</dbReference>
<name>U6SN63_9BACI</name>
<gene>
    <name evidence="1" type="ORF">A33I_18485</name>
</gene>
<proteinExistence type="predicted"/>
<protein>
    <submittedName>
        <fullName evidence="1">Uncharacterized protein</fullName>
    </submittedName>
</protein>
<dbReference type="AlphaFoldDB" id="U6SN63"/>
<organism evidence="1 2">
    <name type="scientific">Alkalihalophilus marmarensis DSM 21297</name>
    <dbReference type="NCBI Taxonomy" id="1188261"/>
    <lineage>
        <taxon>Bacteria</taxon>
        <taxon>Bacillati</taxon>
        <taxon>Bacillota</taxon>
        <taxon>Bacilli</taxon>
        <taxon>Bacillales</taxon>
        <taxon>Bacillaceae</taxon>
        <taxon>Alkalihalophilus</taxon>
    </lineage>
</organism>
<evidence type="ECO:0000313" key="1">
    <source>
        <dbReference type="EMBL" id="ERN52081.1"/>
    </source>
</evidence>
<keyword evidence="2" id="KW-1185">Reference proteome</keyword>
<dbReference type="RefSeq" id="WP_022629254.1">
    <property type="nucleotide sequence ID" value="NZ_ATAE01000041.1"/>
</dbReference>
<reference evidence="1 2" key="1">
    <citation type="journal article" date="2013" name="Genome Announc.">
        <title>Genome Sequence of the Extreme Obligate Alkaliphile Bacillus marmarensis Strain DSM 21297.</title>
        <authorList>
            <person name="Wernick D.G."/>
            <person name="Choi K.Y."/>
            <person name="Tat C.A."/>
            <person name="Lafontaine Rivera J.G."/>
            <person name="Liao J.C."/>
        </authorList>
    </citation>
    <scope>NUCLEOTIDE SEQUENCE [LARGE SCALE GENOMIC DNA]</scope>
    <source>
        <strain evidence="1 2">DSM 21297</strain>
    </source>
</reference>
<sequence>MPDRKKNRNHEEEGSIPREELEELADYIVDEWNKEGGSQSKPLCLVSLIQEEDFLIAVNHIRDLVLEDIESLEALLTSDRKVQLTEEYLVHLETTLKSWRGKVSAFHSKGL</sequence>
<dbReference type="Proteomes" id="UP000017170">
    <property type="component" value="Unassembled WGS sequence"/>
</dbReference>
<accession>U6SN63</accession>
<evidence type="ECO:0000313" key="2">
    <source>
        <dbReference type="Proteomes" id="UP000017170"/>
    </source>
</evidence>
<comment type="caution">
    <text evidence="1">The sequence shown here is derived from an EMBL/GenBank/DDBJ whole genome shotgun (WGS) entry which is preliminary data.</text>
</comment>
<dbReference type="PATRIC" id="fig|1188261.3.peg.3189"/>